<feature type="domain" description="TRAP C4-dicarboxylate transport system permease DctM subunit" evidence="9">
    <location>
        <begin position="7"/>
        <end position="458"/>
    </location>
</feature>
<dbReference type="PANTHER" id="PTHR33362:SF5">
    <property type="entry name" value="C4-DICARBOXYLATE TRAP TRANSPORTER LARGE PERMEASE PROTEIN DCTM"/>
    <property type="match status" value="1"/>
</dbReference>
<dbReference type="GO" id="GO:0005886">
    <property type="term" value="C:plasma membrane"/>
    <property type="evidence" value="ECO:0007669"/>
    <property type="project" value="UniProtKB-SubCell"/>
</dbReference>
<sequence>MEVVLLFVLIVGLLLIGVPIAVALGFSSIFFQLAFSETSLASVAQSLYLAMAGHYTLLAIPFFVLASSFMSTGGVAKRIIRFAIACVGHLQGGLAIAGVLACMMFAALSGSSPATVVAIGSIVIAAMRQVGYTKDFAAGVICNAGTLGILIPPSIVMVVYASATDVSVGRMFLAGVFPGLLAGVMLMVTIYVIARIKNMPKGEWLGWGEVSASFRDAVWGLLLIVIIMGGIYGHPWIRFDEGLSLIYWRGGAFTPTEAAAVAAVYAFFVASFIYRDMGPLAATEEGGLPLPLYRKPLAIFTAFFHKDTQATLFEGGKLTITLMFIIANALLLKHVLTDEQIPQHIATAMLSAGFGAVMFLVIVNVILLIGGQFMEPSGLIVIVAPLVFPIAIQLGIDPIHLGIIMVVNMEIGMITPPVGLNLFVTSGVAGMSMMRVVKAALPFLAVLFVFLIMITYIPIISTFLPNSIMGPEIITN</sequence>
<dbReference type="Proteomes" id="UP000198417">
    <property type="component" value="Unassembled WGS sequence"/>
</dbReference>
<keyword evidence="7" id="KW-0813">Transport</keyword>
<feature type="transmembrane region" description="Helical" evidence="8">
    <location>
        <begin position="47"/>
        <end position="70"/>
    </location>
</feature>
<feature type="transmembrane region" description="Helical" evidence="8">
    <location>
        <begin position="318"/>
        <end position="336"/>
    </location>
</feature>
<proteinExistence type="predicted"/>
<dbReference type="RefSeq" id="WP_089268939.1">
    <property type="nucleotide sequence ID" value="NZ_FZNN01000001.1"/>
</dbReference>
<feature type="transmembrane region" description="Helical" evidence="8">
    <location>
        <begin position="257"/>
        <end position="274"/>
    </location>
</feature>
<feature type="transmembrane region" description="Helical" evidence="8">
    <location>
        <begin position="82"/>
        <end position="108"/>
    </location>
</feature>
<feature type="transmembrane region" description="Helical" evidence="8">
    <location>
        <begin position="217"/>
        <end position="237"/>
    </location>
</feature>
<evidence type="ECO:0000256" key="4">
    <source>
        <dbReference type="ARBA" id="ARBA00022692"/>
    </source>
</evidence>
<evidence type="ECO:0000313" key="11">
    <source>
        <dbReference type="Proteomes" id="UP000198417"/>
    </source>
</evidence>
<feature type="transmembrane region" description="Helical" evidence="8">
    <location>
        <begin position="138"/>
        <end position="160"/>
    </location>
</feature>
<feature type="transmembrane region" description="Helical" evidence="8">
    <location>
        <begin position="436"/>
        <end position="459"/>
    </location>
</feature>
<dbReference type="GO" id="GO:0015740">
    <property type="term" value="P:C4-dicarboxylate transport"/>
    <property type="evidence" value="ECO:0007669"/>
    <property type="project" value="TreeGrafter"/>
</dbReference>
<evidence type="ECO:0000256" key="8">
    <source>
        <dbReference type="SAM" id="Phobius"/>
    </source>
</evidence>
<evidence type="ECO:0000256" key="5">
    <source>
        <dbReference type="ARBA" id="ARBA00022989"/>
    </source>
</evidence>
<dbReference type="PIRSF" id="PIRSF006066">
    <property type="entry name" value="HI0050"/>
    <property type="match status" value="1"/>
</dbReference>
<dbReference type="PANTHER" id="PTHR33362">
    <property type="entry name" value="SIALIC ACID TRAP TRANSPORTER PERMEASE PROTEIN SIAT-RELATED"/>
    <property type="match status" value="1"/>
</dbReference>
<keyword evidence="3 7" id="KW-0997">Cell inner membrane</keyword>
<gene>
    <name evidence="10" type="ORF">SAMN06265370_101526</name>
</gene>
<comment type="subcellular location">
    <subcellularLocation>
        <location evidence="1 7">Cell inner membrane</location>
        <topology evidence="1 7">Multi-pass membrane protein</topology>
    </subcellularLocation>
</comment>
<protein>
    <submittedName>
        <fullName evidence="10">C4-dicarboxylate transporter, DctM subunit</fullName>
    </submittedName>
</protein>
<feature type="transmembrane region" description="Helical" evidence="8">
    <location>
        <begin position="377"/>
        <end position="396"/>
    </location>
</feature>
<dbReference type="Pfam" id="PF06808">
    <property type="entry name" value="DctM"/>
    <property type="match status" value="1"/>
</dbReference>
<keyword evidence="5 8" id="KW-1133">Transmembrane helix</keyword>
<feature type="transmembrane region" description="Helical" evidence="8">
    <location>
        <begin position="172"/>
        <end position="196"/>
    </location>
</feature>
<dbReference type="EMBL" id="FZNN01000001">
    <property type="protein sequence ID" value="SNR28465.1"/>
    <property type="molecule type" value="Genomic_DNA"/>
</dbReference>
<keyword evidence="11" id="KW-1185">Reference proteome</keyword>
<keyword evidence="2" id="KW-1003">Cell membrane</keyword>
<evidence type="ECO:0000256" key="3">
    <source>
        <dbReference type="ARBA" id="ARBA00022519"/>
    </source>
</evidence>
<dbReference type="OrthoDB" id="9790209at2"/>
<reference evidence="10 11" key="1">
    <citation type="submission" date="2017-06" db="EMBL/GenBank/DDBJ databases">
        <authorList>
            <person name="Kim H.J."/>
            <person name="Triplett B.A."/>
        </authorList>
    </citation>
    <scope>NUCLEOTIDE SEQUENCE [LARGE SCALE GENOMIC DNA]</scope>
    <source>
        <strain evidence="10 11">DSM 29052</strain>
    </source>
</reference>
<feature type="transmembrane region" description="Helical" evidence="8">
    <location>
        <begin position="114"/>
        <end position="131"/>
    </location>
</feature>
<dbReference type="InterPro" id="IPR010656">
    <property type="entry name" value="DctM"/>
</dbReference>
<keyword evidence="4 8" id="KW-0812">Transmembrane</keyword>
<feature type="transmembrane region" description="Helical" evidence="8">
    <location>
        <begin position="402"/>
        <end position="424"/>
    </location>
</feature>
<comment type="function">
    <text evidence="7">Part of the tripartite ATP-independent periplasmic (TRAP) transport system.</text>
</comment>
<evidence type="ECO:0000256" key="6">
    <source>
        <dbReference type="ARBA" id="ARBA00023136"/>
    </source>
</evidence>
<dbReference type="GO" id="GO:0022857">
    <property type="term" value="F:transmembrane transporter activity"/>
    <property type="evidence" value="ECO:0007669"/>
    <property type="project" value="UniProtKB-UniRule"/>
</dbReference>
<name>A0A238V210_9RHOB</name>
<evidence type="ECO:0000256" key="7">
    <source>
        <dbReference type="RuleBase" id="RU369079"/>
    </source>
</evidence>
<evidence type="ECO:0000313" key="10">
    <source>
        <dbReference type="EMBL" id="SNR28465.1"/>
    </source>
</evidence>
<organism evidence="10 11">
    <name type="scientific">Puniceibacterium sediminis</name>
    <dbReference type="NCBI Taxonomy" id="1608407"/>
    <lineage>
        <taxon>Bacteria</taxon>
        <taxon>Pseudomonadati</taxon>
        <taxon>Pseudomonadota</taxon>
        <taxon>Alphaproteobacteria</taxon>
        <taxon>Rhodobacterales</taxon>
        <taxon>Paracoccaceae</taxon>
        <taxon>Puniceibacterium</taxon>
    </lineage>
</organism>
<evidence type="ECO:0000256" key="2">
    <source>
        <dbReference type="ARBA" id="ARBA00022475"/>
    </source>
</evidence>
<keyword evidence="6 8" id="KW-0472">Membrane</keyword>
<dbReference type="AlphaFoldDB" id="A0A238V210"/>
<accession>A0A238V210</accession>
<dbReference type="InterPro" id="IPR004681">
    <property type="entry name" value="TRAP_DctM"/>
</dbReference>
<evidence type="ECO:0000259" key="9">
    <source>
        <dbReference type="Pfam" id="PF06808"/>
    </source>
</evidence>
<evidence type="ECO:0000256" key="1">
    <source>
        <dbReference type="ARBA" id="ARBA00004429"/>
    </source>
</evidence>
<feature type="transmembrane region" description="Helical" evidence="8">
    <location>
        <begin position="348"/>
        <end position="370"/>
    </location>
</feature>